<gene>
    <name evidence="2" type="ORF">BDU57DRAFT_590239</name>
</gene>
<accession>A0A6A5QAC2</accession>
<name>A0A6A5QAC2_AMPQU</name>
<organism evidence="2 3">
    <name type="scientific">Ampelomyces quisqualis</name>
    <name type="common">Powdery mildew agent</name>
    <dbReference type="NCBI Taxonomy" id="50730"/>
    <lineage>
        <taxon>Eukaryota</taxon>
        <taxon>Fungi</taxon>
        <taxon>Dikarya</taxon>
        <taxon>Ascomycota</taxon>
        <taxon>Pezizomycotina</taxon>
        <taxon>Dothideomycetes</taxon>
        <taxon>Pleosporomycetidae</taxon>
        <taxon>Pleosporales</taxon>
        <taxon>Pleosporineae</taxon>
        <taxon>Phaeosphaeriaceae</taxon>
        <taxon>Ampelomyces</taxon>
    </lineage>
</organism>
<dbReference type="InterPro" id="IPR011009">
    <property type="entry name" value="Kinase-like_dom_sf"/>
</dbReference>
<dbReference type="AlphaFoldDB" id="A0A6A5QAC2"/>
<dbReference type="Proteomes" id="UP000800096">
    <property type="component" value="Unassembled WGS sequence"/>
</dbReference>
<evidence type="ECO:0000313" key="2">
    <source>
        <dbReference type="EMBL" id="KAF1912435.1"/>
    </source>
</evidence>
<dbReference type="GO" id="GO:0004672">
    <property type="term" value="F:protein kinase activity"/>
    <property type="evidence" value="ECO:0007669"/>
    <property type="project" value="InterPro"/>
</dbReference>
<keyword evidence="3" id="KW-1185">Reference proteome</keyword>
<dbReference type="EMBL" id="ML979140">
    <property type="protein sequence ID" value="KAF1912435.1"/>
    <property type="molecule type" value="Genomic_DNA"/>
</dbReference>
<dbReference type="SUPFAM" id="SSF56112">
    <property type="entry name" value="Protein kinase-like (PK-like)"/>
    <property type="match status" value="1"/>
</dbReference>
<proteinExistence type="predicted"/>
<dbReference type="OrthoDB" id="5979581at2759"/>
<dbReference type="InterPro" id="IPR000719">
    <property type="entry name" value="Prot_kinase_dom"/>
</dbReference>
<evidence type="ECO:0000313" key="3">
    <source>
        <dbReference type="Proteomes" id="UP000800096"/>
    </source>
</evidence>
<dbReference type="Gene3D" id="1.10.510.10">
    <property type="entry name" value="Transferase(Phosphotransferase) domain 1"/>
    <property type="match status" value="1"/>
</dbReference>
<protein>
    <recommendedName>
        <fullName evidence="1">Protein kinase domain-containing protein</fullName>
    </recommendedName>
</protein>
<sequence>MFQSCPHIRPWLDQIEEPPALASNMTRLEGPEIKFVARGVLEALNIFTTQAMCTQPDNILINYGCGTNRFSEVELGDCADAYSILRSPEANLQLRWGTTTDIWSFGATPISLLWGQDWHIFVLAKQASLFGPFPLSYVDIANEERQGILAIINNYMNKNGLWKPFATAEDPELTLEDRTFICKIMRMDPRDKPTAKELLEDPWLN</sequence>
<feature type="domain" description="Protein kinase" evidence="1">
    <location>
        <begin position="1"/>
        <end position="204"/>
    </location>
</feature>
<dbReference type="PROSITE" id="PS50011">
    <property type="entry name" value="PROTEIN_KINASE_DOM"/>
    <property type="match status" value="1"/>
</dbReference>
<dbReference type="GO" id="GO:0005524">
    <property type="term" value="F:ATP binding"/>
    <property type="evidence" value="ECO:0007669"/>
    <property type="project" value="InterPro"/>
</dbReference>
<reference evidence="2" key="1">
    <citation type="journal article" date="2020" name="Stud. Mycol.">
        <title>101 Dothideomycetes genomes: a test case for predicting lifestyles and emergence of pathogens.</title>
        <authorList>
            <person name="Haridas S."/>
            <person name="Albert R."/>
            <person name="Binder M."/>
            <person name="Bloem J."/>
            <person name="Labutti K."/>
            <person name="Salamov A."/>
            <person name="Andreopoulos B."/>
            <person name="Baker S."/>
            <person name="Barry K."/>
            <person name="Bills G."/>
            <person name="Bluhm B."/>
            <person name="Cannon C."/>
            <person name="Castanera R."/>
            <person name="Culley D."/>
            <person name="Daum C."/>
            <person name="Ezra D."/>
            <person name="Gonzalez J."/>
            <person name="Henrissat B."/>
            <person name="Kuo A."/>
            <person name="Liang C."/>
            <person name="Lipzen A."/>
            <person name="Lutzoni F."/>
            <person name="Magnuson J."/>
            <person name="Mondo S."/>
            <person name="Nolan M."/>
            <person name="Ohm R."/>
            <person name="Pangilinan J."/>
            <person name="Park H.-J."/>
            <person name="Ramirez L."/>
            <person name="Alfaro M."/>
            <person name="Sun H."/>
            <person name="Tritt A."/>
            <person name="Yoshinaga Y."/>
            <person name="Zwiers L.-H."/>
            <person name="Turgeon B."/>
            <person name="Goodwin S."/>
            <person name="Spatafora J."/>
            <person name="Crous P."/>
            <person name="Grigoriev I."/>
        </authorList>
    </citation>
    <scope>NUCLEOTIDE SEQUENCE</scope>
    <source>
        <strain evidence="2">HMLAC05119</strain>
    </source>
</reference>
<evidence type="ECO:0000259" key="1">
    <source>
        <dbReference type="PROSITE" id="PS50011"/>
    </source>
</evidence>